<keyword evidence="3" id="KW-1185">Reference proteome</keyword>
<evidence type="ECO:0000256" key="1">
    <source>
        <dbReference type="SAM" id="SignalP"/>
    </source>
</evidence>
<feature type="signal peptide" evidence="1">
    <location>
        <begin position="1"/>
        <end position="19"/>
    </location>
</feature>
<dbReference type="EMBL" id="VRLR01000008">
    <property type="protein sequence ID" value="TXK79915.1"/>
    <property type="molecule type" value="Genomic_DNA"/>
</dbReference>
<dbReference type="InterPro" id="IPR017850">
    <property type="entry name" value="Alkaline_phosphatase_core_sf"/>
</dbReference>
<dbReference type="Proteomes" id="UP000321814">
    <property type="component" value="Unassembled WGS sequence"/>
</dbReference>
<gene>
    <name evidence="2" type="ORF">FU839_12650</name>
</gene>
<evidence type="ECO:0000313" key="2">
    <source>
        <dbReference type="EMBL" id="TXK79915.1"/>
    </source>
</evidence>
<dbReference type="Gene3D" id="3.40.720.10">
    <property type="entry name" value="Alkaline Phosphatase, subunit A"/>
    <property type="match status" value="1"/>
</dbReference>
<accession>A0A5C8LUP8</accession>
<dbReference type="PANTHER" id="PTHR10151">
    <property type="entry name" value="ECTONUCLEOTIDE PYROPHOSPHATASE/PHOSPHODIESTERASE"/>
    <property type="match status" value="1"/>
</dbReference>
<dbReference type="InterPro" id="IPR002591">
    <property type="entry name" value="Phosphodiest/P_Trfase"/>
</dbReference>
<dbReference type="PANTHER" id="PTHR10151:SF120">
    <property type="entry name" value="BIS(5'-ADENOSYL)-TRIPHOSPHATASE"/>
    <property type="match status" value="1"/>
</dbReference>
<dbReference type="SUPFAM" id="SSF53649">
    <property type="entry name" value="Alkaline phosphatase-like"/>
    <property type="match status" value="1"/>
</dbReference>
<dbReference type="RefSeq" id="WP_147904661.1">
    <property type="nucleotide sequence ID" value="NZ_BAAAGC010000005.1"/>
</dbReference>
<dbReference type="Pfam" id="PF01663">
    <property type="entry name" value="Phosphodiest"/>
    <property type="match status" value="1"/>
</dbReference>
<dbReference type="OrthoDB" id="9771966at2"/>
<dbReference type="GO" id="GO:0016787">
    <property type="term" value="F:hydrolase activity"/>
    <property type="evidence" value="ECO:0007669"/>
    <property type="project" value="UniProtKB-ARBA"/>
</dbReference>
<dbReference type="Gene3D" id="3.30.1360.180">
    <property type="match status" value="1"/>
</dbReference>
<name>A0A5C8LUP8_9GAMM</name>
<proteinExistence type="predicted"/>
<evidence type="ECO:0000313" key="3">
    <source>
        <dbReference type="Proteomes" id="UP000321814"/>
    </source>
</evidence>
<dbReference type="CDD" id="cd16018">
    <property type="entry name" value="Enpp"/>
    <property type="match status" value="1"/>
</dbReference>
<dbReference type="AlphaFoldDB" id="A0A5C8LUP8"/>
<feature type="chain" id="PRO_5023030754" evidence="1">
    <location>
        <begin position="20"/>
        <end position="423"/>
    </location>
</feature>
<protein>
    <submittedName>
        <fullName evidence="2">Alkaline phosphatase family protein</fullName>
    </submittedName>
</protein>
<reference evidence="2 3" key="1">
    <citation type="submission" date="2019-08" db="EMBL/GenBank/DDBJ databases">
        <title>Draft genome analysis of Rheinheimera tangshanensis isolated from the roots of fresh rice plants (Oryza sativa).</title>
        <authorList>
            <person name="Yu Q."/>
            <person name="Qi Y."/>
            <person name="Zhang H."/>
            <person name="Pu J."/>
        </authorList>
    </citation>
    <scope>NUCLEOTIDE SEQUENCE [LARGE SCALE GENOMIC DNA]</scope>
    <source>
        <strain evidence="2 3">JA3-B52</strain>
    </source>
</reference>
<keyword evidence="1" id="KW-0732">Signal</keyword>
<comment type="caution">
    <text evidence="2">The sequence shown here is derived from an EMBL/GenBank/DDBJ whole genome shotgun (WGS) entry which is preliminary data.</text>
</comment>
<sequence length="423" mass="47321">MRNFFMVLCFVFICPDLNASPATQQPANSLLLISIDGFAQDYLQRYKAPTLHRLAQNGVTAVAMQPSFPTKTFPNHYSIATGLYPAHHGIVENNIYDTDFDAVFRMSKPEEVKNARWWLGEPVWVTAEKQGVKTGTYFFPGSEAAIKGVRPGLWQAYDGSVSNIDRVKSVLAWLDLPEEKRPQFLTLYFSSVDDAGHAYGPDSEQVAEAITDVDQALAVLVAGLEQRGLMSTINLMLVSDHGMAKVPQQQVIELDQLFDEKKAALILWTPEIVSIFPKAGELESIYQQLNTSLPPQARVYKKSELPERWHYQNSKRIAPILVVPQSGWRLMQKQKHKEWQEKPGRSLVTGSHGYDNNSPEMQAIFIGHGPVFKSGSQIPAFANIELYNLMCRILGIEAAANDGDPAWVDTVFKADAKKRQPAD</sequence>
<organism evidence="2 3">
    <name type="scientific">Rheinheimera tangshanensis</name>
    <dbReference type="NCBI Taxonomy" id="400153"/>
    <lineage>
        <taxon>Bacteria</taxon>
        <taxon>Pseudomonadati</taxon>
        <taxon>Pseudomonadota</taxon>
        <taxon>Gammaproteobacteria</taxon>
        <taxon>Chromatiales</taxon>
        <taxon>Chromatiaceae</taxon>
        <taxon>Rheinheimera</taxon>
    </lineage>
</organism>